<dbReference type="SUPFAM" id="SSF53383">
    <property type="entry name" value="PLP-dependent transferases"/>
    <property type="match status" value="1"/>
</dbReference>
<dbReference type="CDD" id="cd00614">
    <property type="entry name" value="CGS_like"/>
    <property type="match status" value="1"/>
</dbReference>
<evidence type="ECO:0000256" key="2">
    <source>
        <dbReference type="ARBA" id="ARBA00009077"/>
    </source>
</evidence>
<dbReference type="FunFam" id="3.90.1150.10:FF:000033">
    <property type="entry name" value="Cystathionine gamma-synthase"/>
    <property type="match status" value="1"/>
</dbReference>
<dbReference type="PANTHER" id="PTHR11808">
    <property type="entry name" value="TRANS-SULFURATION ENZYME FAMILY MEMBER"/>
    <property type="match status" value="1"/>
</dbReference>
<dbReference type="InterPro" id="IPR015424">
    <property type="entry name" value="PyrdxlP-dep_Trfase"/>
</dbReference>
<evidence type="ECO:0000313" key="6">
    <source>
        <dbReference type="EMBL" id="QIB67871.1"/>
    </source>
</evidence>
<dbReference type="PIRSF" id="PIRSF001434">
    <property type="entry name" value="CGS"/>
    <property type="match status" value="1"/>
</dbReference>
<dbReference type="GO" id="GO:0004123">
    <property type="term" value="F:cystathionine gamma-lyase activity"/>
    <property type="evidence" value="ECO:0007669"/>
    <property type="project" value="TreeGrafter"/>
</dbReference>
<dbReference type="EMBL" id="CP048649">
    <property type="protein sequence ID" value="QIB67871.1"/>
    <property type="molecule type" value="Genomic_DNA"/>
</dbReference>
<evidence type="ECO:0000256" key="3">
    <source>
        <dbReference type="ARBA" id="ARBA00022898"/>
    </source>
</evidence>
<comment type="cofactor">
    <cofactor evidence="1 5">
        <name>pyridoxal 5'-phosphate</name>
        <dbReference type="ChEBI" id="CHEBI:597326"/>
    </cofactor>
</comment>
<evidence type="ECO:0000256" key="4">
    <source>
        <dbReference type="PIRSR" id="PIRSR001434-2"/>
    </source>
</evidence>
<dbReference type="FunFam" id="3.40.640.10:FF:000009">
    <property type="entry name" value="Cystathionine gamma-synthase homolog"/>
    <property type="match status" value="1"/>
</dbReference>
<comment type="similarity">
    <text evidence="2 5">Belongs to the trans-sulfuration enzymes family.</text>
</comment>
<dbReference type="Gene3D" id="3.90.1150.10">
    <property type="entry name" value="Aspartate Aminotransferase, domain 1"/>
    <property type="match status" value="1"/>
</dbReference>
<dbReference type="RefSeq" id="WP_163064791.1">
    <property type="nucleotide sequence ID" value="NZ_CP048649.1"/>
</dbReference>
<dbReference type="GO" id="GO:0005737">
    <property type="term" value="C:cytoplasm"/>
    <property type="evidence" value="ECO:0007669"/>
    <property type="project" value="TreeGrafter"/>
</dbReference>
<keyword evidence="3 4" id="KW-0663">Pyridoxal phosphate</keyword>
<keyword evidence="6" id="KW-0808">Transferase</keyword>
<dbReference type="GO" id="GO:0003962">
    <property type="term" value="F:cystathionine gamma-synthase activity"/>
    <property type="evidence" value="ECO:0007669"/>
    <property type="project" value="TreeGrafter"/>
</dbReference>
<dbReference type="InterPro" id="IPR000277">
    <property type="entry name" value="Cys/Met-Metab_PyrdxlP-dep_enz"/>
</dbReference>
<gene>
    <name evidence="6" type="ORF">Ami103574_00460</name>
</gene>
<dbReference type="KEGG" id="abut:Ami103574_00460"/>
<dbReference type="InterPro" id="IPR015421">
    <property type="entry name" value="PyrdxlP-dep_Trfase_major"/>
</dbReference>
<evidence type="ECO:0000313" key="7">
    <source>
        <dbReference type="Proteomes" id="UP000466848"/>
    </source>
</evidence>
<protein>
    <submittedName>
        <fullName evidence="6">PLP-dependent transferase</fullName>
    </submittedName>
</protein>
<dbReference type="GO" id="GO:0019346">
    <property type="term" value="P:transsulfuration"/>
    <property type="evidence" value="ECO:0007669"/>
    <property type="project" value="InterPro"/>
</dbReference>
<organism evidence="6 7">
    <name type="scientific">Aminipila butyrica</name>
    <dbReference type="NCBI Taxonomy" id="433296"/>
    <lineage>
        <taxon>Bacteria</taxon>
        <taxon>Bacillati</taxon>
        <taxon>Bacillota</taxon>
        <taxon>Clostridia</taxon>
        <taxon>Peptostreptococcales</taxon>
        <taxon>Anaerovoracaceae</taxon>
        <taxon>Aminipila</taxon>
    </lineage>
</organism>
<reference evidence="6 7" key="1">
    <citation type="submission" date="2020-02" db="EMBL/GenBank/DDBJ databases">
        <authorList>
            <person name="Kim Y.B."/>
            <person name="Roh S.W."/>
        </authorList>
    </citation>
    <scope>NUCLEOTIDE SEQUENCE [LARGE SCALE GENOMIC DNA]</scope>
    <source>
        <strain evidence="6 7">DSM 103574</strain>
    </source>
</reference>
<name>A0A858BPS5_9FIRM</name>
<proteinExistence type="inferred from homology"/>
<dbReference type="GO" id="GO:0009086">
    <property type="term" value="P:methionine biosynthetic process"/>
    <property type="evidence" value="ECO:0007669"/>
    <property type="project" value="UniProtKB-ARBA"/>
</dbReference>
<accession>A0A858BPS5</accession>
<dbReference type="AlphaFoldDB" id="A0A858BPS5"/>
<dbReference type="Pfam" id="PF01053">
    <property type="entry name" value="Cys_Met_Meta_PP"/>
    <property type="match status" value="1"/>
</dbReference>
<dbReference type="InterPro" id="IPR015422">
    <property type="entry name" value="PyrdxlP-dep_Trfase_small"/>
</dbReference>
<keyword evidence="7" id="KW-1185">Reference proteome</keyword>
<dbReference type="PANTHER" id="PTHR11808:SF15">
    <property type="entry name" value="CYSTATHIONINE GAMMA-LYASE"/>
    <property type="match status" value="1"/>
</dbReference>
<evidence type="ECO:0000256" key="1">
    <source>
        <dbReference type="ARBA" id="ARBA00001933"/>
    </source>
</evidence>
<dbReference type="Gene3D" id="3.40.640.10">
    <property type="entry name" value="Type I PLP-dependent aspartate aminotransferase-like (Major domain)"/>
    <property type="match status" value="1"/>
</dbReference>
<feature type="modified residue" description="N6-(pyridoxal phosphate)lysine" evidence="4">
    <location>
        <position position="194"/>
    </location>
</feature>
<dbReference type="Proteomes" id="UP000466848">
    <property type="component" value="Chromosome"/>
</dbReference>
<dbReference type="GO" id="GO:0030170">
    <property type="term" value="F:pyridoxal phosphate binding"/>
    <property type="evidence" value="ECO:0007669"/>
    <property type="project" value="InterPro"/>
</dbReference>
<dbReference type="GO" id="GO:0019343">
    <property type="term" value="P:cysteine biosynthetic process via cystathionine"/>
    <property type="evidence" value="ECO:0007669"/>
    <property type="project" value="TreeGrafter"/>
</dbReference>
<evidence type="ECO:0000256" key="5">
    <source>
        <dbReference type="RuleBase" id="RU362118"/>
    </source>
</evidence>
<sequence>MRYESIAIHGGKTEDSGKGAVNYPVYLSSTFIQPSLEEFQEFAYTRGGNPTRSHVEKLVADLEGAKYGLALASGMAATSLVFGLLKQGDKVLINNNVYGGTWRYVSNIFSLHGIEYEVIANFNEYDFEQADSNVKMIFLETPSNPLLEVTDIRKISKAAKARDILTVVDNTFLTSYFQKPLDLGADIVVYSATKYYAGHSDILAGLVVLNDDELYRQLKFLQNTYGGILSPTDSFLLTRGIKTLSLRLDKHQKNALTVAKFLKAHPAVKDVYYPGLESHKNYDLQRAQATGDGGVLSLRLQDGWDTSKFAKELKIFDLAVSLGGVESLICHPATMTHESYAKELQEQIGIDSKLLRLAIGIEHEDDLLEDLANALDKAKL</sequence>